<dbReference type="AlphaFoldDB" id="A0A1H7AAM2"/>
<accession>A0A1H7AAM2</accession>
<dbReference type="EMBL" id="FNYQ01000146">
    <property type="protein sequence ID" value="SEJ58065.1"/>
    <property type="molecule type" value="Genomic_DNA"/>
</dbReference>
<dbReference type="RefSeq" id="WP_090735900.1">
    <property type="nucleotide sequence ID" value="NZ_FNYQ01000146.1"/>
</dbReference>
<name>A0A1H7AAM2_9GAMM</name>
<reference evidence="1 2" key="1">
    <citation type="submission" date="2016-10" db="EMBL/GenBank/DDBJ databases">
        <authorList>
            <person name="de Groot N.N."/>
        </authorList>
    </citation>
    <scope>NUCLEOTIDE SEQUENCE [LARGE SCALE GENOMIC DNA]</scope>
    <source>
        <strain evidence="1 2">DSM 373</strain>
    </source>
</reference>
<dbReference type="OrthoDB" id="7020961at2"/>
<evidence type="ECO:0000313" key="2">
    <source>
        <dbReference type="Proteomes" id="UP000199250"/>
    </source>
</evidence>
<proteinExistence type="predicted"/>
<gene>
    <name evidence="1" type="ORF">SAMN04244572_04555</name>
</gene>
<dbReference type="Proteomes" id="UP000199250">
    <property type="component" value="Unassembled WGS sequence"/>
</dbReference>
<organism evidence="1 2">
    <name type="scientific">Azotobacter beijerinckii</name>
    <dbReference type="NCBI Taxonomy" id="170623"/>
    <lineage>
        <taxon>Bacteria</taxon>
        <taxon>Pseudomonadati</taxon>
        <taxon>Pseudomonadota</taxon>
        <taxon>Gammaproteobacteria</taxon>
        <taxon>Pseudomonadales</taxon>
        <taxon>Pseudomonadaceae</taxon>
        <taxon>Azotobacter</taxon>
    </lineage>
</organism>
<sequence length="221" mass="24628">MTPIIHTLATIGLKPGISPRTNLIVIRRICRRLYEVSETIYDERRALRRQAEKQRAFLPFTADRVAELEKQAGEHRDDELEAIRPVLVGFGRDLLLDDGRLTEALGFDGLCDLLNINPIHRDKARQAGHTTVRKLAFVEGLEDSTDRHDPDWKDGPLFSACHAAMMEFICTAPEGTLPDPFAPGGPLYGASVHMVNPDGTMTLKRPDLTVHDASGSRVVKR</sequence>
<evidence type="ECO:0000313" key="1">
    <source>
        <dbReference type="EMBL" id="SEJ58065.1"/>
    </source>
</evidence>
<protein>
    <submittedName>
        <fullName evidence="1">Uncharacterized protein</fullName>
    </submittedName>
</protein>